<evidence type="ECO:0000313" key="1">
    <source>
        <dbReference type="EMBL" id="PRD54324.1"/>
    </source>
</evidence>
<dbReference type="Proteomes" id="UP000238642">
    <property type="component" value="Unassembled WGS sequence"/>
</dbReference>
<dbReference type="Pfam" id="PF13424">
    <property type="entry name" value="TPR_12"/>
    <property type="match status" value="1"/>
</dbReference>
<dbReference type="AlphaFoldDB" id="A0A2S9JMG0"/>
<name>A0A2S9JMG0_9SPHI</name>
<dbReference type="OrthoDB" id="1184030at2"/>
<proteinExistence type="predicted"/>
<comment type="caution">
    <text evidence="1">The sequence shown here is derived from an EMBL/GenBank/DDBJ whole genome shotgun (WGS) entry which is preliminary data.</text>
</comment>
<reference evidence="1 2" key="1">
    <citation type="submission" date="2018-02" db="EMBL/GenBank/DDBJ databases">
        <title>The draft genome of Sphingobacterium gobiense H7.</title>
        <authorList>
            <person name="Li L."/>
            <person name="Liu L."/>
            <person name="Zhang X."/>
            <person name="Wang T."/>
            <person name="Liang L."/>
        </authorList>
    </citation>
    <scope>NUCLEOTIDE SEQUENCE [LARGE SCALE GENOMIC DNA]</scope>
    <source>
        <strain evidence="1 2">ACCC 05757</strain>
    </source>
</reference>
<dbReference type="RefSeq" id="WP_105726544.1">
    <property type="nucleotide sequence ID" value="NZ_PVBS01000002.1"/>
</dbReference>
<keyword evidence="2" id="KW-1185">Reference proteome</keyword>
<dbReference type="Gene3D" id="1.25.40.10">
    <property type="entry name" value="Tetratricopeptide repeat domain"/>
    <property type="match status" value="1"/>
</dbReference>
<dbReference type="InterPro" id="IPR011990">
    <property type="entry name" value="TPR-like_helical_dom_sf"/>
</dbReference>
<sequence>MKKTINLPIRSKKYAHRFIVVIVFTLISLPQSFSQPKEKLQLELGKAKMIARLKPDSAYLQLRHITESTETSNKTEIVAEALQEMGKIAYHLGSYPQALADYLESYQLYKTFNNQKKQAELLSDIGILYYYNRQPIKAFESYRKALGIYKSIQYAEGIANTYGKLGHLYEKQAHNMTAH</sequence>
<dbReference type="SUPFAM" id="SSF48452">
    <property type="entry name" value="TPR-like"/>
    <property type="match status" value="1"/>
</dbReference>
<organism evidence="1 2">
    <name type="scientific">Sphingobacterium gobiense</name>
    <dbReference type="NCBI Taxonomy" id="1382456"/>
    <lineage>
        <taxon>Bacteria</taxon>
        <taxon>Pseudomonadati</taxon>
        <taxon>Bacteroidota</taxon>
        <taxon>Sphingobacteriia</taxon>
        <taxon>Sphingobacteriales</taxon>
        <taxon>Sphingobacteriaceae</taxon>
        <taxon>Sphingobacterium</taxon>
    </lineage>
</organism>
<accession>A0A2S9JMG0</accession>
<gene>
    <name evidence="1" type="ORF">C5749_12715</name>
</gene>
<protein>
    <submittedName>
        <fullName evidence="1">Uncharacterized protein</fullName>
    </submittedName>
</protein>
<dbReference type="SMART" id="SM00028">
    <property type="entry name" value="TPR"/>
    <property type="match status" value="2"/>
</dbReference>
<dbReference type="InterPro" id="IPR019734">
    <property type="entry name" value="TPR_rpt"/>
</dbReference>
<dbReference type="EMBL" id="PVBS01000002">
    <property type="protein sequence ID" value="PRD54324.1"/>
    <property type="molecule type" value="Genomic_DNA"/>
</dbReference>
<evidence type="ECO:0000313" key="2">
    <source>
        <dbReference type="Proteomes" id="UP000238642"/>
    </source>
</evidence>